<feature type="transmembrane region" description="Helical" evidence="6">
    <location>
        <begin position="34"/>
        <end position="50"/>
    </location>
</feature>
<dbReference type="Pfam" id="PF02453">
    <property type="entry name" value="Reticulon"/>
    <property type="match status" value="1"/>
</dbReference>
<comment type="caution">
    <text evidence="8">The sequence shown here is derived from an EMBL/GenBank/DDBJ whole genome shotgun (WGS) entry which is preliminary data.</text>
</comment>
<evidence type="ECO:0000313" key="8">
    <source>
        <dbReference type="EMBL" id="KAJ3700858.1"/>
    </source>
</evidence>
<proteinExistence type="predicted"/>
<name>A0AAD6ETQ9_9POAL</name>
<comment type="subcellular location">
    <subcellularLocation>
        <location evidence="1 6">Endoplasmic reticulum membrane</location>
        <topology evidence="1 6">Multi-pass membrane protein</topology>
    </subcellularLocation>
</comment>
<keyword evidence="3 6" id="KW-0256">Endoplasmic reticulum</keyword>
<accession>A0AAD6ETQ9</accession>
<keyword evidence="4 6" id="KW-1133">Transmembrane helix</keyword>
<organism evidence="8 9">
    <name type="scientific">Rhynchospora tenuis</name>
    <dbReference type="NCBI Taxonomy" id="198213"/>
    <lineage>
        <taxon>Eukaryota</taxon>
        <taxon>Viridiplantae</taxon>
        <taxon>Streptophyta</taxon>
        <taxon>Embryophyta</taxon>
        <taxon>Tracheophyta</taxon>
        <taxon>Spermatophyta</taxon>
        <taxon>Magnoliopsida</taxon>
        <taxon>Liliopsida</taxon>
        <taxon>Poales</taxon>
        <taxon>Cyperaceae</taxon>
        <taxon>Cyperoideae</taxon>
        <taxon>Rhynchosporeae</taxon>
        <taxon>Rhynchospora</taxon>
    </lineage>
</organism>
<dbReference type="PANTHER" id="PTHR10994">
    <property type="entry name" value="RETICULON"/>
    <property type="match status" value="1"/>
</dbReference>
<evidence type="ECO:0000313" key="9">
    <source>
        <dbReference type="Proteomes" id="UP001210211"/>
    </source>
</evidence>
<sequence>MSSTSFKLFGQQKPLSELLGRGKVADIALWRNKRLSASILLGITVVWILFEVAEYHFLTLLCHASIAAMLFVFIWSNGAALLDLPPPRIPEIILSEKVYKDAVISVHRKLRWFIFKLHEIACGKDLKLFLKTVGLLWVLAILGSSTSSLTLIYLVTVFLLTIPALYEQYEHEIDHLAIRGKQDLKKLFSSVDAKVLNKIPRGPVKEKKHN</sequence>
<keyword evidence="2 6" id="KW-0812">Transmembrane</keyword>
<evidence type="ECO:0000256" key="2">
    <source>
        <dbReference type="ARBA" id="ARBA00022692"/>
    </source>
</evidence>
<evidence type="ECO:0000256" key="1">
    <source>
        <dbReference type="ARBA" id="ARBA00004477"/>
    </source>
</evidence>
<keyword evidence="9" id="KW-1185">Reference proteome</keyword>
<evidence type="ECO:0000256" key="5">
    <source>
        <dbReference type="ARBA" id="ARBA00023136"/>
    </source>
</evidence>
<dbReference type="AlphaFoldDB" id="A0AAD6ETQ9"/>
<dbReference type="InterPro" id="IPR003388">
    <property type="entry name" value="Reticulon"/>
</dbReference>
<dbReference type="PANTHER" id="PTHR10994:SF85">
    <property type="entry name" value="RETICULON-LIKE PROTEIN B9"/>
    <property type="match status" value="1"/>
</dbReference>
<dbReference type="EMBL" id="JAMRDG010000001">
    <property type="protein sequence ID" value="KAJ3700858.1"/>
    <property type="molecule type" value="Genomic_DNA"/>
</dbReference>
<protein>
    <recommendedName>
        <fullName evidence="6">Reticulon-like protein</fullName>
    </recommendedName>
</protein>
<dbReference type="PROSITE" id="PS50845">
    <property type="entry name" value="RETICULON"/>
    <property type="match status" value="1"/>
</dbReference>
<evidence type="ECO:0000256" key="3">
    <source>
        <dbReference type="ARBA" id="ARBA00022824"/>
    </source>
</evidence>
<evidence type="ECO:0000256" key="6">
    <source>
        <dbReference type="RuleBase" id="RU363132"/>
    </source>
</evidence>
<dbReference type="InterPro" id="IPR045064">
    <property type="entry name" value="Reticulon-like"/>
</dbReference>
<feature type="transmembrane region" description="Helical" evidence="6">
    <location>
        <begin position="135"/>
        <end position="160"/>
    </location>
</feature>
<reference evidence="8 9" key="1">
    <citation type="journal article" date="2022" name="Cell">
        <title>Repeat-based holocentromeres influence genome architecture and karyotype evolution.</title>
        <authorList>
            <person name="Hofstatter P.G."/>
            <person name="Thangavel G."/>
            <person name="Lux T."/>
            <person name="Neumann P."/>
            <person name="Vondrak T."/>
            <person name="Novak P."/>
            <person name="Zhang M."/>
            <person name="Costa L."/>
            <person name="Castellani M."/>
            <person name="Scott A."/>
            <person name="Toegelov H."/>
            <person name="Fuchs J."/>
            <person name="Mata-Sucre Y."/>
            <person name="Dias Y."/>
            <person name="Vanzela A.L.L."/>
            <person name="Huettel B."/>
            <person name="Almeida C.C.S."/>
            <person name="Simkova H."/>
            <person name="Souza G."/>
            <person name="Pedrosa-Harand A."/>
            <person name="Macas J."/>
            <person name="Mayer K.F.X."/>
            <person name="Houben A."/>
            <person name="Marques A."/>
        </authorList>
    </citation>
    <scope>NUCLEOTIDE SEQUENCE [LARGE SCALE GENOMIC DNA]</scope>
    <source>
        <strain evidence="8">RhyTen1mFocal</strain>
    </source>
</reference>
<keyword evidence="5 6" id="KW-0472">Membrane</keyword>
<feature type="transmembrane region" description="Helical" evidence="6">
    <location>
        <begin position="57"/>
        <end position="76"/>
    </location>
</feature>
<dbReference type="GO" id="GO:0009617">
    <property type="term" value="P:response to bacterium"/>
    <property type="evidence" value="ECO:0007669"/>
    <property type="project" value="InterPro"/>
</dbReference>
<gene>
    <name evidence="8" type="ORF">LUZ61_004563</name>
</gene>
<evidence type="ECO:0000259" key="7">
    <source>
        <dbReference type="PROSITE" id="PS50845"/>
    </source>
</evidence>
<dbReference type="GO" id="GO:0005789">
    <property type="term" value="C:endoplasmic reticulum membrane"/>
    <property type="evidence" value="ECO:0007669"/>
    <property type="project" value="UniProtKB-SubCell"/>
</dbReference>
<evidence type="ECO:0000256" key="4">
    <source>
        <dbReference type="ARBA" id="ARBA00022989"/>
    </source>
</evidence>
<feature type="domain" description="Reticulon" evidence="7">
    <location>
        <begin position="24"/>
        <end position="210"/>
    </location>
</feature>
<dbReference type="Proteomes" id="UP001210211">
    <property type="component" value="Unassembled WGS sequence"/>
</dbReference>